<dbReference type="Gene3D" id="3.30.70.360">
    <property type="match status" value="1"/>
</dbReference>
<accession>A0AAN6GEA2</accession>
<dbReference type="PANTHER" id="PTHR30575">
    <property type="entry name" value="PEPTIDASE M20"/>
    <property type="match status" value="1"/>
</dbReference>
<dbReference type="Pfam" id="PF01546">
    <property type="entry name" value="Peptidase_M20"/>
    <property type="match status" value="1"/>
</dbReference>
<dbReference type="PANTHER" id="PTHR30575:SF0">
    <property type="entry name" value="XAA-ARG DIPEPTIDASE"/>
    <property type="match status" value="1"/>
</dbReference>
<protein>
    <recommendedName>
        <fullName evidence="3">Peptidase M20 dimerisation domain-containing protein</fullName>
    </recommendedName>
</protein>
<sequence>MPGCFSFLSRPKRGSASSSSSPARNVDHAASTAFPLGHEPAFLPAYSPPGTHAPVSAGLLLDNVALSGVMKELSQTIESTAFGLSGELRKLSLKMFEYKELAFEEFKTHDLFCDWFEDKYGGKKGWTLTRHAHGLETAFRVEFEHRPKDLAADAVLPCLGFNSELDALPGIGHACGHPLIAICGIAAAIGTAEALVKHNLPGKVVLLGTPAEEAGGGKCILIERGAYKGMDVCAMAHPGPYSTVGTSLAVSSFQVTYTGQASHAAASPWTGRNALDAAVQAYVNLSTLRQQVPPSHRMHAIIKGDNLVVNVIPDEALLICNARAPTKAELEALVPRVKNCFEAGALATECKMKIETTLTYLDLENSSPLSGTFRHVMASKYDDVFDDIPMIGSTDFGNVTYEVPSFHPLYSIPLKDPVGGGNHTRSFEHDARSEAAHKKSLQVAVATALSCIKIVVDENYAKEVRSTWEEWKKGSRPHP</sequence>
<evidence type="ECO:0000313" key="4">
    <source>
        <dbReference type="EMBL" id="KAK0533243.1"/>
    </source>
</evidence>
<dbReference type="FunFam" id="3.30.70.360:FF:000004">
    <property type="entry name" value="Peptidase M20 domain-containing protein 2"/>
    <property type="match status" value="1"/>
</dbReference>
<dbReference type="InterPro" id="IPR002933">
    <property type="entry name" value="Peptidase_M20"/>
</dbReference>
<dbReference type="NCBIfam" id="TIGR01891">
    <property type="entry name" value="amidohydrolases"/>
    <property type="match status" value="1"/>
</dbReference>
<dbReference type="GO" id="GO:0016805">
    <property type="term" value="F:dipeptidase activity"/>
    <property type="evidence" value="ECO:0007669"/>
    <property type="project" value="TreeGrafter"/>
</dbReference>
<dbReference type="CDD" id="cd05672">
    <property type="entry name" value="M20_ACY1L2-like"/>
    <property type="match status" value="1"/>
</dbReference>
<dbReference type="InterPro" id="IPR052030">
    <property type="entry name" value="Peptidase_M20/M20A_hydrolases"/>
</dbReference>
<comment type="caution">
    <text evidence="4">The sequence shown here is derived from an EMBL/GenBank/DDBJ whole genome shotgun (WGS) entry which is preliminary data.</text>
</comment>
<dbReference type="Pfam" id="PF07687">
    <property type="entry name" value="M20_dimer"/>
    <property type="match status" value="1"/>
</dbReference>
<organism evidence="4 5">
    <name type="scientific">Tilletia horrida</name>
    <dbReference type="NCBI Taxonomy" id="155126"/>
    <lineage>
        <taxon>Eukaryota</taxon>
        <taxon>Fungi</taxon>
        <taxon>Dikarya</taxon>
        <taxon>Basidiomycota</taxon>
        <taxon>Ustilaginomycotina</taxon>
        <taxon>Exobasidiomycetes</taxon>
        <taxon>Tilletiales</taxon>
        <taxon>Tilletiaceae</taxon>
        <taxon>Tilletia</taxon>
    </lineage>
</organism>
<dbReference type="SUPFAM" id="SSF55031">
    <property type="entry name" value="Bacterial exopeptidase dimerisation domain"/>
    <property type="match status" value="1"/>
</dbReference>
<dbReference type="Proteomes" id="UP001176521">
    <property type="component" value="Unassembled WGS sequence"/>
</dbReference>
<evidence type="ECO:0000256" key="1">
    <source>
        <dbReference type="ARBA" id="ARBA00006247"/>
    </source>
</evidence>
<dbReference type="SUPFAM" id="SSF53187">
    <property type="entry name" value="Zn-dependent exopeptidases"/>
    <property type="match status" value="1"/>
</dbReference>
<dbReference type="InterPro" id="IPR017439">
    <property type="entry name" value="Amidohydrolase"/>
</dbReference>
<comment type="similarity">
    <text evidence="1">Belongs to the peptidase M20A family.</text>
</comment>
<feature type="compositionally biased region" description="Low complexity" evidence="2">
    <location>
        <begin position="14"/>
        <end position="24"/>
    </location>
</feature>
<dbReference type="InterPro" id="IPR036264">
    <property type="entry name" value="Bact_exopeptidase_dim_dom"/>
</dbReference>
<dbReference type="Gene3D" id="3.40.630.10">
    <property type="entry name" value="Zn peptidases"/>
    <property type="match status" value="1"/>
</dbReference>
<dbReference type="EMBL" id="JAPDMQ010000141">
    <property type="protein sequence ID" value="KAK0533243.1"/>
    <property type="molecule type" value="Genomic_DNA"/>
</dbReference>
<proteinExistence type="inferred from homology"/>
<dbReference type="AlphaFoldDB" id="A0AAN6GEA2"/>
<evidence type="ECO:0000313" key="5">
    <source>
        <dbReference type="Proteomes" id="UP001176521"/>
    </source>
</evidence>
<reference evidence="4" key="1">
    <citation type="journal article" date="2023" name="PhytoFront">
        <title>Draft Genome Resources of Seven Strains of Tilletia horrida, Causal Agent of Kernel Smut of Rice.</title>
        <authorList>
            <person name="Khanal S."/>
            <person name="Antony Babu S."/>
            <person name="Zhou X.G."/>
        </authorList>
    </citation>
    <scope>NUCLEOTIDE SEQUENCE</scope>
    <source>
        <strain evidence="4">TX3</strain>
    </source>
</reference>
<gene>
    <name evidence="4" type="ORF">OC842_003027</name>
</gene>
<evidence type="ECO:0000256" key="2">
    <source>
        <dbReference type="SAM" id="MobiDB-lite"/>
    </source>
</evidence>
<dbReference type="InterPro" id="IPR011650">
    <property type="entry name" value="Peptidase_M20_dimer"/>
</dbReference>
<name>A0AAN6GEA2_9BASI</name>
<feature type="region of interest" description="Disordered" evidence="2">
    <location>
        <begin position="1"/>
        <end position="25"/>
    </location>
</feature>
<keyword evidence="5" id="KW-1185">Reference proteome</keyword>
<evidence type="ECO:0000259" key="3">
    <source>
        <dbReference type="Pfam" id="PF07687"/>
    </source>
</evidence>
<feature type="domain" description="Peptidase M20 dimerisation" evidence="3">
    <location>
        <begin position="252"/>
        <end position="345"/>
    </location>
</feature>